<organism evidence="1 2">
    <name type="scientific">Frankia torreyi</name>
    <dbReference type="NCBI Taxonomy" id="1856"/>
    <lineage>
        <taxon>Bacteria</taxon>
        <taxon>Bacillati</taxon>
        <taxon>Actinomycetota</taxon>
        <taxon>Actinomycetes</taxon>
        <taxon>Frankiales</taxon>
        <taxon>Frankiaceae</taxon>
        <taxon>Frankia</taxon>
    </lineage>
</organism>
<reference evidence="2" key="1">
    <citation type="submission" date="2015-02" db="EMBL/GenBank/DDBJ databases">
        <title>Draft Genome of Frankia sp. CpI1-S.</title>
        <authorList>
            <person name="Oshone R.T."/>
            <person name="Ngom M."/>
            <person name="Ghodhbane-Gtari F."/>
            <person name="Gtari M."/>
            <person name="Morris K."/>
            <person name="Thomas K."/>
            <person name="Sen A."/>
            <person name="Tisa L.S."/>
        </authorList>
    </citation>
    <scope>NUCLEOTIDE SEQUENCE [LARGE SCALE GENOMIC DNA]</scope>
    <source>
        <strain evidence="2">CpI1-S</strain>
    </source>
</reference>
<dbReference type="EMBL" id="JYFN01000056">
    <property type="protein sequence ID" value="KJE20607.1"/>
    <property type="molecule type" value="Genomic_DNA"/>
</dbReference>
<comment type="caution">
    <text evidence="1">The sequence shown here is derived from an EMBL/GenBank/DDBJ whole genome shotgun (WGS) entry which is preliminary data.</text>
</comment>
<keyword evidence="2" id="KW-1185">Reference proteome</keyword>
<evidence type="ECO:0000313" key="1">
    <source>
        <dbReference type="EMBL" id="KJE20607.1"/>
    </source>
</evidence>
<sequence>MPRMLTSRILEVSNGVRRRLGAEVVTGGDRAVPEWRAGRLGRLG</sequence>
<dbReference type="Proteomes" id="UP000032545">
    <property type="component" value="Unassembled WGS sequence"/>
</dbReference>
<gene>
    <name evidence="1" type="ORF">FF36_05112</name>
</gene>
<name>A0A0D8BB47_9ACTN</name>
<protein>
    <submittedName>
        <fullName evidence="1">Uncharacterized protein</fullName>
    </submittedName>
</protein>
<evidence type="ECO:0000313" key="2">
    <source>
        <dbReference type="Proteomes" id="UP000032545"/>
    </source>
</evidence>
<accession>A0A0D8BB47</accession>
<reference evidence="1 2" key="2">
    <citation type="journal article" date="2016" name="Genome Announc.">
        <title>Permanent Draft Genome Sequences for Two Variants of Frankia sp. Strain CpI1, the First Frankia Strain Isolated from Root Nodules of Comptonia peregrina.</title>
        <authorList>
            <person name="Oshone R."/>
            <person name="Hurst S.G.IV."/>
            <person name="Abebe-Akele F."/>
            <person name="Simpson S."/>
            <person name="Morris K."/>
            <person name="Thomas W.K."/>
            <person name="Tisa L.S."/>
        </authorList>
    </citation>
    <scope>NUCLEOTIDE SEQUENCE [LARGE SCALE GENOMIC DNA]</scope>
    <source>
        <strain evidence="2">CpI1-S</strain>
    </source>
</reference>
<dbReference type="AlphaFoldDB" id="A0A0D8BB47"/>
<proteinExistence type="predicted"/>